<name>Q2SP27_HAHCH</name>
<dbReference type="KEGG" id="hch:HCH_00698"/>
<keyword evidence="2" id="KW-1185">Reference proteome</keyword>
<dbReference type="AlphaFoldDB" id="Q2SP27"/>
<evidence type="ECO:0000313" key="1">
    <source>
        <dbReference type="EMBL" id="ABC27597.1"/>
    </source>
</evidence>
<dbReference type="Proteomes" id="UP000000238">
    <property type="component" value="Chromosome"/>
</dbReference>
<dbReference type="HOGENOM" id="CLU_3234316_0_0_6"/>
<organism evidence="1 2">
    <name type="scientific">Hahella chejuensis (strain KCTC 2396)</name>
    <dbReference type="NCBI Taxonomy" id="349521"/>
    <lineage>
        <taxon>Bacteria</taxon>
        <taxon>Pseudomonadati</taxon>
        <taxon>Pseudomonadota</taxon>
        <taxon>Gammaproteobacteria</taxon>
        <taxon>Oceanospirillales</taxon>
        <taxon>Hahellaceae</taxon>
        <taxon>Hahella</taxon>
    </lineage>
</organism>
<sequence length="43" mass="5391">MERLTELFFIQEREKEPAVKLRRRREWNKLLLQDWLEIPLPLG</sequence>
<accession>Q2SP27</accession>
<dbReference type="EMBL" id="CP000155">
    <property type="protein sequence ID" value="ABC27597.1"/>
    <property type="molecule type" value="Genomic_DNA"/>
</dbReference>
<evidence type="ECO:0000313" key="2">
    <source>
        <dbReference type="Proteomes" id="UP000000238"/>
    </source>
</evidence>
<dbReference type="RefSeq" id="WP_011394674.1">
    <property type="nucleotide sequence ID" value="NC_007645.1"/>
</dbReference>
<gene>
    <name evidence="1" type="ordered locus">HCH_00698</name>
</gene>
<proteinExistence type="predicted"/>
<reference evidence="1 2" key="1">
    <citation type="journal article" date="2005" name="Nucleic Acids Res.">
        <title>Genomic blueprint of Hahella chejuensis, a marine microbe producing an algicidal agent.</title>
        <authorList>
            <person name="Jeong H."/>
            <person name="Yim J.H."/>
            <person name="Lee C."/>
            <person name="Choi S.-H."/>
            <person name="Park Y.K."/>
            <person name="Yoon S.H."/>
            <person name="Hur C.-G."/>
            <person name="Kang H.-Y."/>
            <person name="Kim D."/>
            <person name="Lee H.H."/>
            <person name="Park K.H."/>
            <person name="Park S.-H."/>
            <person name="Park H.-S."/>
            <person name="Lee H.K."/>
            <person name="Oh T.K."/>
            <person name="Kim J.F."/>
        </authorList>
    </citation>
    <scope>NUCLEOTIDE SEQUENCE [LARGE SCALE GENOMIC DNA]</scope>
    <source>
        <strain evidence="1 2">KCTC 2396</strain>
    </source>
</reference>
<protein>
    <submittedName>
        <fullName evidence="1">Uncharacterized protein</fullName>
    </submittedName>
</protein>